<accession>A0A821IHA4</accession>
<feature type="non-terminal residue" evidence="1">
    <location>
        <position position="55"/>
    </location>
</feature>
<evidence type="ECO:0000313" key="2">
    <source>
        <dbReference type="EMBL" id="CAF5156610.1"/>
    </source>
</evidence>
<reference evidence="1" key="1">
    <citation type="submission" date="2021-02" db="EMBL/GenBank/DDBJ databases">
        <authorList>
            <person name="Nowell W R."/>
        </authorList>
    </citation>
    <scope>NUCLEOTIDE SEQUENCE</scope>
</reference>
<evidence type="ECO:0000313" key="1">
    <source>
        <dbReference type="EMBL" id="CAF4698125.1"/>
    </source>
</evidence>
<protein>
    <submittedName>
        <fullName evidence="1">Uncharacterized protein</fullName>
    </submittedName>
</protein>
<proteinExistence type="predicted"/>
<keyword evidence="3" id="KW-1185">Reference proteome</keyword>
<evidence type="ECO:0000313" key="3">
    <source>
        <dbReference type="Proteomes" id="UP000663866"/>
    </source>
</evidence>
<dbReference type="PRINTS" id="PR00450">
    <property type="entry name" value="RECOVERIN"/>
</dbReference>
<name>A0A821IHA4_9BILA</name>
<gene>
    <name evidence="2" type="ORF">BYL167_LOCUS73555</name>
    <name evidence="1" type="ORF">OVN521_LOCUS48305</name>
</gene>
<dbReference type="Proteomes" id="UP000663866">
    <property type="component" value="Unassembled WGS sequence"/>
</dbReference>
<dbReference type="Gene3D" id="1.10.238.10">
    <property type="entry name" value="EF-hand"/>
    <property type="match status" value="1"/>
</dbReference>
<dbReference type="EMBL" id="CAJOBH010262073">
    <property type="protein sequence ID" value="CAF5156610.1"/>
    <property type="molecule type" value="Genomic_DNA"/>
</dbReference>
<comment type="caution">
    <text evidence="1">The sequence shown here is derived from an EMBL/GenBank/DDBJ whole genome shotgun (WGS) entry which is preliminary data.</text>
</comment>
<dbReference type="Proteomes" id="UP000681967">
    <property type="component" value="Unassembled WGS sequence"/>
</dbReference>
<organism evidence="1 3">
    <name type="scientific">Rotaria magnacalcarata</name>
    <dbReference type="NCBI Taxonomy" id="392030"/>
    <lineage>
        <taxon>Eukaryota</taxon>
        <taxon>Metazoa</taxon>
        <taxon>Spiralia</taxon>
        <taxon>Gnathifera</taxon>
        <taxon>Rotifera</taxon>
        <taxon>Eurotatoria</taxon>
        <taxon>Bdelloidea</taxon>
        <taxon>Philodinida</taxon>
        <taxon>Philodinidae</taxon>
        <taxon>Rotaria</taxon>
    </lineage>
</organism>
<sequence length="55" mass="6226">MGQDESKAGTTTELENDIIVRLAANTKYTPEQIRSWHSAFLRDCPNGKLTSRQFV</sequence>
<dbReference type="AlphaFoldDB" id="A0A821IHA4"/>
<dbReference type="EMBL" id="CAJOBG010099801">
    <property type="protein sequence ID" value="CAF4698125.1"/>
    <property type="molecule type" value="Genomic_DNA"/>
</dbReference>
<feature type="non-terminal residue" evidence="1">
    <location>
        <position position="1"/>
    </location>
</feature>